<dbReference type="SMART" id="SM00382">
    <property type="entry name" value="AAA"/>
    <property type="match status" value="1"/>
</dbReference>
<dbReference type="InterPro" id="IPR003593">
    <property type="entry name" value="AAA+_ATPase"/>
</dbReference>
<dbReference type="VEuPathDB" id="FungiDB:SMAC_08899"/>
<dbReference type="GO" id="GO:0006310">
    <property type="term" value="P:DNA recombination"/>
    <property type="evidence" value="ECO:0007669"/>
    <property type="project" value="UniProtKB-KW"/>
</dbReference>
<evidence type="ECO:0000256" key="1">
    <source>
        <dbReference type="RuleBase" id="RU363044"/>
    </source>
</evidence>
<dbReference type="CDD" id="cd18037">
    <property type="entry name" value="DEXSc_Pif1_like"/>
    <property type="match status" value="1"/>
</dbReference>
<dbReference type="Pfam" id="PF21530">
    <property type="entry name" value="Pif1_2B_dom"/>
    <property type="match status" value="1"/>
</dbReference>
<comment type="cofactor">
    <cofactor evidence="1">
        <name>Mg(2+)</name>
        <dbReference type="ChEBI" id="CHEBI:18420"/>
    </cofactor>
</comment>
<dbReference type="InterPro" id="IPR027417">
    <property type="entry name" value="P-loop_NTPase"/>
</dbReference>
<dbReference type="AlphaFoldDB" id="A0A8S9A0I7"/>
<keyword evidence="1" id="KW-0547">Nucleotide-binding</keyword>
<feature type="region of interest" description="Disordered" evidence="2">
    <location>
        <begin position="84"/>
        <end position="106"/>
    </location>
</feature>
<reference evidence="4 5" key="1">
    <citation type="submission" date="2017-07" db="EMBL/GenBank/DDBJ databases">
        <title>Genome sequence of the Sordaria macrospora wild type strain R19027.</title>
        <authorList>
            <person name="Nowrousian M."/>
            <person name="Teichert I."/>
            <person name="Kueck U."/>
        </authorList>
    </citation>
    <scope>NUCLEOTIDE SEQUENCE [LARGE SCALE GENOMIC DNA]</scope>
    <source>
        <strain evidence="4 5">R19027</strain>
        <tissue evidence="4">Mycelium</tissue>
    </source>
</reference>
<evidence type="ECO:0000256" key="2">
    <source>
        <dbReference type="SAM" id="MobiDB-lite"/>
    </source>
</evidence>
<dbReference type="GO" id="GO:0005524">
    <property type="term" value="F:ATP binding"/>
    <property type="evidence" value="ECO:0007669"/>
    <property type="project" value="UniProtKB-KW"/>
</dbReference>
<feature type="region of interest" description="Disordered" evidence="2">
    <location>
        <begin position="715"/>
        <end position="745"/>
    </location>
</feature>
<dbReference type="EMBL" id="NMPR01000003">
    <property type="protein sequence ID" value="KAA8636597.1"/>
    <property type="molecule type" value="Genomic_DNA"/>
</dbReference>
<dbReference type="InterPro" id="IPR010285">
    <property type="entry name" value="DNA_helicase_pif1-like_DEAD"/>
</dbReference>
<dbReference type="GO" id="GO:0016787">
    <property type="term" value="F:hydrolase activity"/>
    <property type="evidence" value="ECO:0007669"/>
    <property type="project" value="UniProtKB-KW"/>
</dbReference>
<evidence type="ECO:0000313" key="4">
    <source>
        <dbReference type="EMBL" id="KAA8636597.1"/>
    </source>
</evidence>
<feature type="compositionally biased region" description="Low complexity" evidence="2">
    <location>
        <begin position="732"/>
        <end position="745"/>
    </location>
</feature>
<comment type="similarity">
    <text evidence="1">Belongs to the helicase family.</text>
</comment>
<feature type="domain" description="AAA+ ATPase" evidence="3">
    <location>
        <begin position="216"/>
        <end position="365"/>
    </location>
</feature>
<keyword evidence="1" id="KW-0067">ATP-binding</keyword>
<dbReference type="PANTHER" id="PTHR47642">
    <property type="entry name" value="ATP-DEPENDENT DNA HELICASE"/>
    <property type="match status" value="1"/>
</dbReference>
<comment type="catalytic activity">
    <reaction evidence="1">
        <text>ATP + H2O = ADP + phosphate + H(+)</text>
        <dbReference type="Rhea" id="RHEA:13065"/>
        <dbReference type="ChEBI" id="CHEBI:15377"/>
        <dbReference type="ChEBI" id="CHEBI:15378"/>
        <dbReference type="ChEBI" id="CHEBI:30616"/>
        <dbReference type="ChEBI" id="CHEBI:43474"/>
        <dbReference type="ChEBI" id="CHEBI:456216"/>
        <dbReference type="EC" id="5.6.2.3"/>
    </reaction>
</comment>
<dbReference type="PANTHER" id="PTHR47642:SF7">
    <property type="entry name" value="ATP-DEPENDENT DNA HELICASE PIF1"/>
    <property type="match status" value="1"/>
</dbReference>
<accession>A0A8S9A0I7</accession>
<evidence type="ECO:0000259" key="3">
    <source>
        <dbReference type="SMART" id="SM00382"/>
    </source>
</evidence>
<comment type="caution">
    <text evidence="4">The sequence shown here is derived from an EMBL/GenBank/DDBJ whole genome shotgun (WGS) entry which is preliminary data.</text>
</comment>
<dbReference type="SUPFAM" id="SSF52540">
    <property type="entry name" value="P-loop containing nucleoside triphosphate hydrolases"/>
    <property type="match status" value="2"/>
</dbReference>
<keyword evidence="1" id="KW-0227">DNA damage</keyword>
<dbReference type="GO" id="GO:0043139">
    <property type="term" value="F:5'-3' DNA helicase activity"/>
    <property type="evidence" value="ECO:0007669"/>
    <property type="project" value="UniProtKB-EC"/>
</dbReference>
<keyword evidence="1" id="KW-0234">DNA repair</keyword>
<gene>
    <name evidence="4" type="ORF">SMACR_08899</name>
</gene>
<dbReference type="Pfam" id="PF05970">
    <property type="entry name" value="PIF1"/>
    <property type="match status" value="1"/>
</dbReference>
<dbReference type="InterPro" id="IPR049163">
    <property type="entry name" value="Pif1-like_2B_dom"/>
</dbReference>
<dbReference type="Gene3D" id="3.40.50.300">
    <property type="entry name" value="P-loop containing nucleotide triphosphate hydrolases"/>
    <property type="match status" value="2"/>
</dbReference>
<dbReference type="GO" id="GO:0006281">
    <property type="term" value="P:DNA repair"/>
    <property type="evidence" value="ECO:0007669"/>
    <property type="project" value="UniProtKB-KW"/>
</dbReference>
<proteinExistence type="inferred from homology"/>
<dbReference type="OMA" id="ADKWAFR"/>
<dbReference type="EC" id="5.6.2.3" evidence="1"/>
<protein>
    <recommendedName>
        <fullName evidence="1">ATP-dependent DNA helicase</fullName>
        <ecNumber evidence="1">5.6.2.3</ecNumber>
    </recommendedName>
</protein>
<dbReference type="CDD" id="cd18809">
    <property type="entry name" value="SF1_C_RecD"/>
    <property type="match status" value="1"/>
</dbReference>
<dbReference type="GO" id="GO:0000723">
    <property type="term" value="P:telomere maintenance"/>
    <property type="evidence" value="ECO:0007669"/>
    <property type="project" value="InterPro"/>
</dbReference>
<keyword evidence="1" id="KW-0378">Hydrolase</keyword>
<feature type="compositionally biased region" description="Basic and acidic residues" evidence="2">
    <location>
        <begin position="94"/>
        <end position="106"/>
    </location>
</feature>
<dbReference type="Proteomes" id="UP000433876">
    <property type="component" value="Unassembled WGS sequence"/>
</dbReference>
<evidence type="ECO:0000313" key="5">
    <source>
        <dbReference type="Proteomes" id="UP000433876"/>
    </source>
</evidence>
<sequence>MRQGVWRLPGTFPIAHLRHSSRLFSSSCTSFLFATHAAERRHGVFKTENGGKVLLPLDHNERPLFQYGLGADGNTPPIAYTTETETAASRRHSKENDKGKAGKLLDHKGQPLSEEAIVVASEYWRLRRLLRSSPIFPSHNLTHEIRLQRAAYNHIVLNLNRAPGAPVTLEHEPPNIDPSKDKHEALTNEWKQSTWEAEELPALSPEQERVVKLAEKRHNIFFTGSAGSGKSRVLKAIVKRLKSRGLKVQVAAPTGKAAFNVNGMTTWSYAGWSPGLTGQSIKDLVFQSAYTEAARKRIKKTDVLIIDEISMVENHHFERLNMVHKEIRQNSSPFGGIQVIVVGDFCQLPPVLPFKVCYKCGKQMERVQHQDEEKTTYTCKPCRKTSTDADKWAFRSNAWKGCKFENVHLNEIHRQREPEFISILQKCRVGAHLTDQDIDSLINHPSHTDKATKLLSTRWEVRRVNQEQFYKLEGRPQVFKCIDRFHWHRELHPELEYLGERNPQDGTLRALREHVLDPEVYLKVGMPVVLYRNLDVANGLTNGSQGVVIGFRKVPFASRFADRVLNTNIDDQTDPLVLLVLRDEFLRRVHGQMCPLVEFPNNVTRVIEPITREIEYGSTPPHTMLMRTQLPLGPAWAMTIHRSQGLTMDRVVVDLSKAFAMGQSYVGLSRARSLQGLKVEGDPEILRTGMELDQAVKDFMDETFGDVWMGGVSVSGTSSKSPMQQAIDESKPAPAEAEAEAGAAS</sequence>
<keyword evidence="1" id="KW-0233">DNA recombination</keyword>
<keyword evidence="1" id="KW-0347">Helicase</keyword>
<organism evidence="4 5">
    <name type="scientific">Sordaria macrospora</name>
    <dbReference type="NCBI Taxonomy" id="5147"/>
    <lineage>
        <taxon>Eukaryota</taxon>
        <taxon>Fungi</taxon>
        <taxon>Dikarya</taxon>
        <taxon>Ascomycota</taxon>
        <taxon>Pezizomycotina</taxon>
        <taxon>Sordariomycetes</taxon>
        <taxon>Sordariomycetidae</taxon>
        <taxon>Sordariales</taxon>
        <taxon>Sordariaceae</taxon>
        <taxon>Sordaria</taxon>
    </lineage>
</organism>
<dbReference type="InterPro" id="IPR051055">
    <property type="entry name" value="PIF1_helicase"/>
</dbReference>
<name>A0A8S9A0I7_SORMA</name>